<evidence type="ECO:0008006" key="3">
    <source>
        <dbReference type="Google" id="ProtNLM"/>
    </source>
</evidence>
<dbReference type="AlphaFoldDB" id="A0A8B6EQL4"/>
<comment type="caution">
    <text evidence="1">The sequence shown here is derived from an EMBL/GenBank/DDBJ whole genome shotgun (WGS) entry which is preliminary data.</text>
</comment>
<dbReference type="OrthoDB" id="6203256at2759"/>
<dbReference type="Proteomes" id="UP000596742">
    <property type="component" value="Unassembled WGS sequence"/>
</dbReference>
<dbReference type="EMBL" id="UYJE01005571">
    <property type="protein sequence ID" value="VDI38353.1"/>
    <property type="molecule type" value="Genomic_DNA"/>
</dbReference>
<evidence type="ECO:0000313" key="2">
    <source>
        <dbReference type="Proteomes" id="UP000596742"/>
    </source>
</evidence>
<proteinExistence type="predicted"/>
<protein>
    <recommendedName>
        <fullName evidence="3">OTU domain-containing protein</fullName>
    </recommendedName>
</protein>
<dbReference type="Gene3D" id="3.90.70.80">
    <property type="match status" value="1"/>
</dbReference>
<organism evidence="1 2">
    <name type="scientific">Mytilus galloprovincialis</name>
    <name type="common">Mediterranean mussel</name>
    <dbReference type="NCBI Taxonomy" id="29158"/>
    <lineage>
        <taxon>Eukaryota</taxon>
        <taxon>Metazoa</taxon>
        <taxon>Spiralia</taxon>
        <taxon>Lophotrochozoa</taxon>
        <taxon>Mollusca</taxon>
        <taxon>Bivalvia</taxon>
        <taxon>Autobranchia</taxon>
        <taxon>Pteriomorphia</taxon>
        <taxon>Mytilida</taxon>
        <taxon>Mytiloidea</taxon>
        <taxon>Mytilidae</taxon>
        <taxon>Mytilinae</taxon>
        <taxon>Mytilus</taxon>
    </lineage>
</organism>
<reference evidence="1" key="1">
    <citation type="submission" date="2018-11" db="EMBL/GenBank/DDBJ databases">
        <authorList>
            <person name="Alioto T."/>
            <person name="Alioto T."/>
        </authorList>
    </citation>
    <scope>NUCLEOTIDE SEQUENCE</scope>
</reference>
<gene>
    <name evidence="1" type="ORF">MGAL_10B087419</name>
</gene>
<sequence length="228" mass="25819">MNLQFPIQIEERRRKLYHERREKEWEKRHGKGPSDGLGAAIKRKIDRLIIAGNVINNAYQAYLALQQNESDKIIQKIIYVPKKVIKHLKPEKPGLVKTLPGTQSFHCVKTFGAVIAIPSSNTTSAVAATNEMDNALFHSAVASADRNIAVYDMMRSYQEDINSRGWQICGDTPADGNCLFWAVSYQLDRLNRPTMFTHIQLRRMVVDSINELSGVIHCSPSSLHDFVI</sequence>
<name>A0A8B6EQL4_MYTGA</name>
<keyword evidence="2" id="KW-1185">Reference proteome</keyword>
<accession>A0A8B6EQL4</accession>
<evidence type="ECO:0000313" key="1">
    <source>
        <dbReference type="EMBL" id="VDI38353.1"/>
    </source>
</evidence>